<comment type="caution">
    <text evidence="1">The sequence shown here is derived from an EMBL/GenBank/DDBJ whole genome shotgun (WGS) entry which is preliminary data.</text>
</comment>
<proteinExistence type="predicted"/>
<gene>
    <name evidence="1" type="ORF">Val02_22270</name>
</gene>
<evidence type="ECO:0000313" key="2">
    <source>
        <dbReference type="Proteomes" id="UP000619260"/>
    </source>
</evidence>
<keyword evidence="2" id="KW-1185">Reference proteome</keyword>
<evidence type="ECO:0000313" key="1">
    <source>
        <dbReference type="EMBL" id="GIJ45341.1"/>
    </source>
</evidence>
<dbReference type="AlphaFoldDB" id="A0A8J4DPW4"/>
<dbReference type="EMBL" id="BOPF01000007">
    <property type="protein sequence ID" value="GIJ45341.1"/>
    <property type="molecule type" value="Genomic_DNA"/>
</dbReference>
<reference evidence="1" key="1">
    <citation type="submission" date="2021-01" db="EMBL/GenBank/DDBJ databases">
        <title>Whole genome shotgun sequence of Virgisporangium aliadipatigenens NBRC 105644.</title>
        <authorList>
            <person name="Komaki H."/>
            <person name="Tamura T."/>
        </authorList>
    </citation>
    <scope>NUCLEOTIDE SEQUENCE</scope>
    <source>
        <strain evidence="1">NBRC 105644</strain>
    </source>
</reference>
<protein>
    <submittedName>
        <fullName evidence="1">Uncharacterized protein</fullName>
    </submittedName>
</protein>
<dbReference type="Proteomes" id="UP000619260">
    <property type="component" value="Unassembled WGS sequence"/>
</dbReference>
<organism evidence="1 2">
    <name type="scientific">Virgisporangium aliadipatigenens</name>
    <dbReference type="NCBI Taxonomy" id="741659"/>
    <lineage>
        <taxon>Bacteria</taxon>
        <taxon>Bacillati</taxon>
        <taxon>Actinomycetota</taxon>
        <taxon>Actinomycetes</taxon>
        <taxon>Micromonosporales</taxon>
        <taxon>Micromonosporaceae</taxon>
        <taxon>Virgisporangium</taxon>
    </lineage>
</organism>
<accession>A0A8J4DPW4</accession>
<sequence>MHRGDLSERHTVARPNGCADQLVRLTFTYPHRGASGRTGSIRSGEVCVTVTNPILYVEELRRYPLRPRRSPVPGTTMVFRSRRGRLLHPAGGYTSGELWWRGPRVAYEVDITSHPLHCRWSLGAAEPGGPCTVVVHGTWSVGSPVDVVANRITDSPGTVLERLREEAHRVARESGHDGALGWDTATLRMFPRKILVKGIEVEVSDVAVRPRRPDEGTDLSVREIVDLLLDADDDAATRWRHDSDLVRAVRSVLEHPDGVPAEERDAVLAEAVRRLDRLVARIGELLPRG</sequence>
<name>A0A8J4DPW4_9ACTN</name>